<evidence type="ECO:0008006" key="3">
    <source>
        <dbReference type="Google" id="ProtNLM"/>
    </source>
</evidence>
<dbReference type="EMBL" id="JAYKXP010000038">
    <property type="protein sequence ID" value="KAK7040189.1"/>
    <property type="molecule type" value="Genomic_DNA"/>
</dbReference>
<dbReference type="Gene3D" id="1.20.1280.50">
    <property type="match status" value="1"/>
</dbReference>
<accession>A0AAW0CQ49</accession>
<keyword evidence="2" id="KW-1185">Reference proteome</keyword>
<dbReference type="AlphaFoldDB" id="A0AAW0CQ49"/>
<gene>
    <name evidence="1" type="ORF">VNI00_009995</name>
</gene>
<comment type="caution">
    <text evidence="1">The sequence shown here is derived from an EMBL/GenBank/DDBJ whole genome shotgun (WGS) entry which is preliminary data.</text>
</comment>
<reference evidence="1 2" key="1">
    <citation type="submission" date="2024-01" db="EMBL/GenBank/DDBJ databases">
        <title>A draft genome for a cacao thread blight-causing isolate of Paramarasmius palmivorus.</title>
        <authorList>
            <person name="Baruah I.K."/>
            <person name="Bukari Y."/>
            <person name="Amoako-Attah I."/>
            <person name="Meinhardt L.W."/>
            <person name="Bailey B.A."/>
            <person name="Cohen S.P."/>
        </authorList>
    </citation>
    <scope>NUCLEOTIDE SEQUENCE [LARGE SCALE GENOMIC DNA]</scope>
    <source>
        <strain evidence="1 2">GH-12</strain>
    </source>
</reference>
<name>A0AAW0CQ49_9AGAR</name>
<evidence type="ECO:0000313" key="1">
    <source>
        <dbReference type="EMBL" id="KAK7040189.1"/>
    </source>
</evidence>
<dbReference type="Proteomes" id="UP001383192">
    <property type="component" value="Unassembled WGS sequence"/>
</dbReference>
<sequence>MSSSETTQSTISPAQTRFSPLLKTNFSASAEDGKEIRGLLEVPIVERAQIDEELARLLARVEELKARRAEVDDFVQSHLALLSPVRAIPDDALAEIFVQCLPTDRNPSRSVAEAPILLTLVCKKWREVALQTPRLWSALHIYFPAMHPHLEAANKLRFKRRRDGVEEWFKRSGGLPITFSLVVSAYDPQFENYYKPIIKTLSSFSDRWQNVSFKVPQGMLKLFTRAVDADKVPLLRKMKIDYGSGAYHPYHHVLGGLGMGHPAHQSSGDMPFSNLLTKAPGLRSVSLTNYQHNVCGLPFAWDNLTELELISSYGSQQSPDAVLRVLRVAATSLRTCTLSILIQESGGGGPGADDSDSDEETVGDAKTVILPELRSLSVYPRVWGPPLWQHHNMMPTRDNSNSKIAAFFSAILCPSLTSLSYNSDQPTSTGMGPASNASRSSQLPFVRMLHKSNCQLKSLHITASASASAFIECLRAIPSLVQLGVQEKPGAANGRSTRTWEPLNVVSPQLVKHLTPTPENPQPICPRLEALRVYGNYAAKEESLIKLAECRSPHRVKEFVGAEDDMAGPSLTPLKQLVVYFGQDKDGRQPDESGEVQDKVITPRIKKLREEGMTVKMVFPPPYSTSDSPWAGQAPVASHQDLNPSVDGPEEYPGMGGAVPLSTLNGGQLAQVLGLGTFGGDGP</sequence>
<protein>
    <recommendedName>
        <fullName evidence="3">F-box domain-containing protein</fullName>
    </recommendedName>
</protein>
<evidence type="ECO:0000313" key="2">
    <source>
        <dbReference type="Proteomes" id="UP001383192"/>
    </source>
</evidence>
<proteinExistence type="predicted"/>
<organism evidence="1 2">
    <name type="scientific">Paramarasmius palmivorus</name>
    <dbReference type="NCBI Taxonomy" id="297713"/>
    <lineage>
        <taxon>Eukaryota</taxon>
        <taxon>Fungi</taxon>
        <taxon>Dikarya</taxon>
        <taxon>Basidiomycota</taxon>
        <taxon>Agaricomycotina</taxon>
        <taxon>Agaricomycetes</taxon>
        <taxon>Agaricomycetidae</taxon>
        <taxon>Agaricales</taxon>
        <taxon>Marasmiineae</taxon>
        <taxon>Marasmiaceae</taxon>
        <taxon>Paramarasmius</taxon>
    </lineage>
</organism>